<dbReference type="GO" id="GO:0042162">
    <property type="term" value="F:telomeric DNA binding"/>
    <property type="evidence" value="ECO:0007669"/>
    <property type="project" value="TreeGrafter"/>
</dbReference>
<proteinExistence type="predicted"/>
<evidence type="ECO:0000313" key="3">
    <source>
        <dbReference type="Proteomes" id="UP000027265"/>
    </source>
</evidence>
<name>A0A067QG43_9AGAM</name>
<dbReference type="PANTHER" id="PTHR15696">
    <property type="entry name" value="SMG-7 SUPPRESSOR WITH MORPHOLOGICAL EFFECT ON GENITALIA PROTEIN 7"/>
    <property type="match status" value="1"/>
</dbReference>
<feature type="region of interest" description="Disordered" evidence="1">
    <location>
        <begin position="421"/>
        <end position="441"/>
    </location>
</feature>
<evidence type="ECO:0008006" key="4">
    <source>
        <dbReference type="Google" id="ProtNLM"/>
    </source>
</evidence>
<dbReference type="OrthoDB" id="2017974at2759"/>
<evidence type="ECO:0000313" key="2">
    <source>
        <dbReference type="EMBL" id="KDQ62457.1"/>
    </source>
</evidence>
<feature type="compositionally biased region" description="Polar residues" evidence="1">
    <location>
        <begin position="421"/>
        <end position="432"/>
    </location>
</feature>
<dbReference type="InterPro" id="IPR045153">
    <property type="entry name" value="Est1/Ebs1-like"/>
</dbReference>
<reference evidence="3" key="1">
    <citation type="journal article" date="2014" name="Proc. Natl. Acad. Sci. U.S.A.">
        <title>Extensive sampling of basidiomycete genomes demonstrates inadequacy of the white-rot/brown-rot paradigm for wood decay fungi.</title>
        <authorList>
            <person name="Riley R."/>
            <person name="Salamov A.A."/>
            <person name="Brown D.W."/>
            <person name="Nagy L.G."/>
            <person name="Floudas D."/>
            <person name="Held B.W."/>
            <person name="Levasseur A."/>
            <person name="Lombard V."/>
            <person name="Morin E."/>
            <person name="Otillar R."/>
            <person name="Lindquist E.A."/>
            <person name="Sun H."/>
            <person name="LaButti K.M."/>
            <person name="Schmutz J."/>
            <person name="Jabbour D."/>
            <person name="Luo H."/>
            <person name="Baker S.E."/>
            <person name="Pisabarro A.G."/>
            <person name="Walton J.D."/>
            <person name="Blanchette R.A."/>
            <person name="Henrissat B."/>
            <person name="Martin F."/>
            <person name="Cullen D."/>
            <person name="Hibbett D.S."/>
            <person name="Grigoriev I.V."/>
        </authorList>
    </citation>
    <scope>NUCLEOTIDE SEQUENCE [LARGE SCALE GENOMIC DNA]</scope>
    <source>
        <strain evidence="3">MUCL 33604</strain>
    </source>
</reference>
<sequence length="943" mass="105083">MPFISSSLCQKERSKHVPTSTPTTQDATAASSRPPQEQSSVENPSSSTPLIHNPRKHLHPQQQTSPPCVIVSQHQADHEDFSRCLKISNSPRTSPHPRSDLPRKLFNPETDPILMRQTAELESISDTLSSSSYIHAKHARGSPNSRPVPSGQPTPTPKSSGDYVSASSTSSYAHSLTSSSFTLSSSTTDGSSTRSALFDQNGKPSQDSSGSANNTFFLQLKKLYRVISCLETKVIHEETDLEGGGVDEAPRDSLQAPGLLIKQRNSREVKPKDEEAEKENERWWKIVEDHKCLAKMMHNLLEISLVPSVPASLCNIPQKYNIIMRLWTHAFNKLLENLRRASCRSPIAFKHLQEFIYYAYTFYTGLLEEQTLAAYRSNWLECLGDLARYRMVVTKMVSKATSLQGQQLLTAKAVTQVLITSDSNPPSKSKGSISDKPAPGEGKLHHHLRLLSQEVEGEDLQSIYHFMKGYLFVFLHGMLFTNIQLDDFPKTVDRFLEWLDLDGAEERDWIMMAIVNIGSILEYGRPSGMLRKTGALGLSVSAAVPVASMARMKLARKEADSEDKAMDVDDDTVDADGDKRMKTAVVTAIQTSPTLSNSAASELPLPLKFALQLTFAMLSQTLWKPTRKSSPFAHSTLNPYITVILMFLSTILKHQAILEIMERSVPWEDLVNFFSTVVPKDITSHEELTSWLMLTSGCKPLPKDWCIRGMEWVGRKVFECSFWNKSSSSEDHVELEVVDTRDASEDVTDGIIEDEDEDEESSASRRLLGQNHRRWLRTMRAGLSLAKIMSGLLAEKVVCWSEDDQLEQEQDERRRRACCLCSLLQSMQHSSIGSSLPPRCPTPLKAKSTLPSYPLLNCVPGYTVLVTDTDIPCPSLSMFSSLFEKLQWTVVVPFPVIMELDGLSSSNTPKLSHAALVALLYFTSQICTHSISLKVLTSCGSHV</sequence>
<dbReference type="GO" id="GO:0070034">
    <property type="term" value="F:telomerase RNA binding"/>
    <property type="evidence" value="ECO:0007669"/>
    <property type="project" value="TreeGrafter"/>
</dbReference>
<accession>A0A067QG43</accession>
<dbReference type="Proteomes" id="UP000027265">
    <property type="component" value="Unassembled WGS sequence"/>
</dbReference>
<evidence type="ECO:0000256" key="1">
    <source>
        <dbReference type="SAM" id="MobiDB-lite"/>
    </source>
</evidence>
<gene>
    <name evidence="2" type="ORF">JAAARDRAFT_54406</name>
</gene>
<dbReference type="EMBL" id="KL197711">
    <property type="protein sequence ID" value="KDQ62457.1"/>
    <property type="molecule type" value="Genomic_DNA"/>
</dbReference>
<dbReference type="SUPFAM" id="SSF48452">
    <property type="entry name" value="TPR-like"/>
    <property type="match status" value="1"/>
</dbReference>
<feature type="region of interest" description="Disordered" evidence="1">
    <location>
        <begin position="136"/>
        <end position="212"/>
    </location>
</feature>
<keyword evidence="3" id="KW-1185">Reference proteome</keyword>
<protein>
    <recommendedName>
        <fullName evidence="4">DNA/RNA-binding domain-containing protein</fullName>
    </recommendedName>
</protein>
<feature type="compositionally biased region" description="Polar residues" evidence="1">
    <location>
        <begin position="202"/>
        <end position="212"/>
    </location>
</feature>
<dbReference type="InParanoid" id="A0A067QG43"/>
<dbReference type="GO" id="GO:0000184">
    <property type="term" value="P:nuclear-transcribed mRNA catabolic process, nonsense-mediated decay"/>
    <property type="evidence" value="ECO:0007669"/>
    <property type="project" value="TreeGrafter"/>
</dbReference>
<dbReference type="InterPro" id="IPR011990">
    <property type="entry name" value="TPR-like_helical_dom_sf"/>
</dbReference>
<feature type="compositionally biased region" description="Polar residues" evidence="1">
    <location>
        <begin position="17"/>
        <end position="50"/>
    </location>
</feature>
<dbReference type="STRING" id="933084.A0A067QG43"/>
<dbReference type="HOGENOM" id="CLU_003327_0_0_1"/>
<dbReference type="AlphaFoldDB" id="A0A067QG43"/>
<feature type="region of interest" description="Disordered" evidence="1">
    <location>
        <begin position="1"/>
        <end position="109"/>
    </location>
</feature>
<dbReference type="GO" id="GO:0005697">
    <property type="term" value="C:telomerase holoenzyme complex"/>
    <property type="evidence" value="ECO:0007669"/>
    <property type="project" value="TreeGrafter"/>
</dbReference>
<dbReference type="PANTHER" id="PTHR15696:SF0">
    <property type="entry name" value="TELOMERASE-BINDING PROTEIN EST1A"/>
    <property type="match status" value="1"/>
</dbReference>
<dbReference type="Gene3D" id="3.40.50.1010">
    <property type="entry name" value="5'-nuclease"/>
    <property type="match status" value="1"/>
</dbReference>
<feature type="compositionally biased region" description="Low complexity" evidence="1">
    <location>
        <begin position="159"/>
        <end position="195"/>
    </location>
</feature>
<organism evidence="2 3">
    <name type="scientific">Jaapia argillacea MUCL 33604</name>
    <dbReference type="NCBI Taxonomy" id="933084"/>
    <lineage>
        <taxon>Eukaryota</taxon>
        <taxon>Fungi</taxon>
        <taxon>Dikarya</taxon>
        <taxon>Basidiomycota</taxon>
        <taxon>Agaricomycotina</taxon>
        <taxon>Agaricomycetes</taxon>
        <taxon>Agaricomycetidae</taxon>
        <taxon>Jaapiales</taxon>
        <taxon>Jaapiaceae</taxon>
        <taxon>Jaapia</taxon>
    </lineage>
</organism>
<dbReference type="Gene3D" id="1.25.40.10">
    <property type="entry name" value="Tetratricopeptide repeat domain"/>
    <property type="match status" value="1"/>
</dbReference>